<reference evidence="1 2" key="1">
    <citation type="journal article" date="2019" name="Sci. Rep.">
        <title>Orb-weaving spider Araneus ventricosus genome elucidates the spidroin gene catalogue.</title>
        <authorList>
            <person name="Kono N."/>
            <person name="Nakamura H."/>
            <person name="Ohtoshi R."/>
            <person name="Moran D.A.P."/>
            <person name="Shinohara A."/>
            <person name="Yoshida Y."/>
            <person name="Fujiwara M."/>
            <person name="Mori M."/>
            <person name="Tomita M."/>
            <person name="Arakawa K."/>
        </authorList>
    </citation>
    <scope>NUCLEOTIDE SEQUENCE [LARGE SCALE GENOMIC DNA]</scope>
</reference>
<organism evidence="1 2">
    <name type="scientific">Araneus ventricosus</name>
    <name type="common">Orbweaver spider</name>
    <name type="synonym">Epeira ventricosa</name>
    <dbReference type="NCBI Taxonomy" id="182803"/>
    <lineage>
        <taxon>Eukaryota</taxon>
        <taxon>Metazoa</taxon>
        <taxon>Ecdysozoa</taxon>
        <taxon>Arthropoda</taxon>
        <taxon>Chelicerata</taxon>
        <taxon>Arachnida</taxon>
        <taxon>Araneae</taxon>
        <taxon>Araneomorphae</taxon>
        <taxon>Entelegynae</taxon>
        <taxon>Araneoidea</taxon>
        <taxon>Araneidae</taxon>
        <taxon>Araneus</taxon>
    </lineage>
</organism>
<gene>
    <name evidence="1" type="ORF">AVEN_83729_1</name>
</gene>
<evidence type="ECO:0000313" key="1">
    <source>
        <dbReference type="EMBL" id="GBM32759.1"/>
    </source>
</evidence>
<accession>A0A4Y2EWS7</accession>
<protein>
    <submittedName>
        <fullName evidence="1">Uncharacterized protein</fullName>
    </submittedName>
</protein>
<dbReference type="AlphaFoldDB" id="A0A4Y2EWS7"/>
<dbReference type="Proteomes" id="UP000499080">
    <property type="component" value="Unassembled WGS sequence"/>
</dbReference>
<evidence type="ECO:0000313" key="2">
    <source>
        <dbReference type="Proteomes" id="UP000499080"/>
    </source>
</evidence>
<sequence>MRPGSSQNVLEFLTQQPSSNPEKLIWGGACDRINKPNPSSSEQLASCTCTVKNPCSDSDTHERTFVDLVHTAMETFPDTIVQQRSHFR</sequence>
<comment type="caution">
    <text evidence="1">The sequence shown here is derived from an EMBL/GenBank/DDBJ whole genome shotgun (WGS) entry which is preliminary data.</text>
</comment>
<name>A0A4Y2EWS7_ARAVE</name>
<proteinExistence type="predicted"/>
<dbReference type="EMBL" id="BGPR01000717">
    <property type="protein sequence ID" value="GBM32759.1"/>
    <property type="molecule type" value="Genomic_DNA"/>
</dbReference>
<keyword evidence="2" id="KW-1185">Reference proteome</keyword>